<evidence type="ECO:0000256" key="2">
    <source>
        <dbReference type="ARBA" id="ARBA00022737"/>
    </source>
</evidence>
<organism evidence="6 7">
    <name type="scientific">Planktosalinus lacus</name>
    <dbReference type="NCBI Taxonomy" id="1526573"/>
    <lineage>
        <taxon>Bacteria</taxon>
        <taxon>Pseudomonadati</taxon>
        <taxon>Bacteroidota</taxon>
        <taxon>Flavobacteriia</taxon>
        <taxon>Flavobacteriales</taxon>
        <taxon>Flavobacteriaceae</taxon>
        <taxon>Planktosalinus</taxon>
    </lineage>
</organism>
<evidence type="ECO:0000313" key="7">
    <source>
        <dbReference type="Proteomes" id="UP000652231"/>
    </source>
</evidence>
<proteinExistence type="predicted"/>
<dbReference type="InterPro" id="IPR050310">
    <property type="entry name" value="VPS10-sortilin"/>
</dbReference>
<evidence type="ECO:0000256" key="1">
    <source>
        <dbReference type="ARBA" id="ARBA00022729"/>
    </source>
</evidence>
<evidence type="ECO:0000256" key="3">
    <source>
        <dbReference type="SAM" id="Phobius"/>
    </source>
</evidence>
<feature type="domain" description="Sortilin N-terminal" evidence="4">
    <location>
        <begin position="564"/>
        <end position="674"/>
    </location>
</feature>
<feature type="transmembrane region" description="Helical" evidence="3">
    <location>
        <begin position="36"/>
        <end position="56"/>
    </location>
</feature>
<gene>
    <name evidence="6" type="ORF">GCM10011312_18400</name>
</gene>
<evidence type="ECO:0000259" key="4">
    <source>
        <dbReference type="Pfam" id="PF15902"/>
    </source>
</evidence>
<keyword evidence="3" id="KW-0812">Transmembrane</keyword>
<keyword evidence="3" id="KW-0472">Membrane</keyword>
<dbReference type="EMBL" id="BMGK01000007">
    <property type="protein sequence ID" value="GGD95028.1"/>
    <property type="molecule type" value="Genomic_DNA"/>
</dbReference>
<evidence type="ECO:0000259" key="5">
    <source>
        <dbReference type="Pfam" id="PF18962"/>
    </source>
</evidence>
<evidence type="ECO:0000313" key="6">
    <source>
        <dbReference type="EMBL" id="GGD95028.1"/>
    </source>
</evidence>
<feature type="domain" description="Sortilin N-terminal" evidence="4">
    <location>
        <begin position="191"/>
        <end position="304"/>
    </location>
</feature>
<dbReference type="InterPro" id="IPR015943">
    <property type="entry name" value="WD40/YVTN_repeat-like_dom_sf"/>
</dbReference>
<name>A0A8J2VAI9_9FLAO</name>
<feature type="transmembrane region" description="Helical" evidence="3">
    <location>
        <begin position="6"/>
        <end position="24"/>
    </location>
</feature>
<feature type="domain" description="Secretion system C-terminal sorting" evidence="5">
    <location>
        <begin position="729"/>
        <end position="796"/>
    </location>
</feature>
<comment type="caution">
    <text evidence="6">The sequence shown here is derived from an EMBL/GenBank/DDBJ whole genome shotgun (WGS) entry which is preliminary data.</text>
</comment>
<keyword evidence="1" id="KW-0732">Signal</keyword>
<accession>A0A8J2VAI9</accession>
<keyword evidence="2" id="KW-0677">Repeat</keyword>
<protein>
    <submittedName>
        <fullName evidence="6">Uncharacterized protein</fullName>
    </submittedName>
</protein>
<dbReference type="PANTHER" id="PTHR12106:SF27">
    <property type="entry name" value="SORTILIN-RELATED RECEPTOR"/>
    <property type="match status" value="1"/>
</dbReference>
<reference evidence="6" key="1">
    <citation type="journal article" date="2014" name="Int. J. Syst. Evol. Microbiol.">
        <title>Complete genome sequence of Corynebacterium casei LMG S-19264T (=DSM 44701T), isolated from a smear-ripened cheese.</title>
        <authorList>
            <consortium name="US DOE Joint Genome Institute (JGI-PGF)"/>
            <person name="Walter F."/>
            <person name="Albersmeier A."/>
            <person name="Kalinowski J."/>
            <person name="Ruckert C."/>
        </authorList>
    </citation>
    <scope>NUCLEOTIDE SEQUENCE</scope>
    <source>
        <strain evidence="6">CGMCC 1.12924</strain>
    </source>
</reference>
<dbReference type="Proteomes" id="UP000652231">
    <property type="component" value="Unassembled WGS sequence"/>
</dbReference>
<keyword evidence="7" id="KW-1185">Reference proteome</keyword>
<dbReference type="Pfam" id="PF18962">
    <property type="entry name" value="Por_Secre_tail"/>
    <property type="match status" value="1"/>
</dbReference>
<dbReference type="Gene3D" id="2.130.10.10">
    <property type="entry name" value="YVTN repeat-like/Quinoprotein amine dehydrogenase"/>
    <property type="match status" value="3"/>
</dbReference>
<dbReference type="NCBIfam" id="TIGR04183">
    <property type="entry name" value="Por_Secre_tail"/>
    <property type="match status" value="1"/>
</dbReference>
<dbReference type="AlphaFoldDB" id="A0A8J2VAI9"/>
<keyword evidence="3" id="KW-1133">Transmembrane helix</keyword>
<dbReference type="Pfam" id="PF15902">
    <property type="entry name" value="Sortilin-Vps10"/>
    <property type="match status" value="2"/>
</dbReference>
<dbReference type="InterPro" id="IPR026444">
    <property type="entry name" value="Secre_tail"/>
</dbReference>
<dbReference type="InterPro" id="IPR031778">
    <property type="entry name" value="Sortilin_N"/>
</dbReference>
<dbReference type="SUPFAM" id="SSF110296">
    <property type="entry name" value="Oligoxyloglucan reducing end-specific cellobiohydrolase"/>
    <property type="match status" value="2"/>
</dbReference>
<reference evidence="6" key="2">
    <citation type="submission" date="2020-09" db="EMBL/GenBank/DDBJ databases">
        <authorList>
            <person name="Sun Q."/>
            <person name="Zhou Y."/>
        </authorList>
    </citation>
    <scope>NUCLEOTIDE SEQUENCE</scope>
    <source>
        <strain evidence="6">CGMCC 1.12924</strain>
    </source>
</reference>
<dbReference type="PANTHER" id="PTHR12106">
    <property type="entry name" value="SORTILIN RELATED"/>
    <property type="match status" value="1"/>
</dbReference>
<sequence>MSHFFGVIFRLISFGFGTFGKSILKTNKREQMKHLFTLTLIAVFSIMNICTAQTPLSFEGTDAYGRLDDITFDPTTENKLYAVTLGNHILVSNDKGETWDILFSFPENEVYLKNLRYLNGHQLSFYVDYSEQNNGIYIYDLNSNSIVKEFILPIPPDSDKEWVMFYDLQENNTDVLIAYQGYRVGFAGFGKVYYTNDGGSNWNEIYFTENYDGVFPNSVAVSPNNAEKVFIMRDIGPEYNAGGIMISEDAGATWSTELIGSSFYALTFHPQDPENILAGTYVGHDENHQQDLYHSLDGGASWTASNLSWTDDIMNNINKIVYNPNDLNHLLLLEENEVLISYDGASNWTNYVYPTEDPTIYYYGLNASFNPFASNEVFINANYHPMFSTDGGESMSRHYNRFYHSTLVSIFENETEKHLYHSVQQGIVHTNINTGEEQHYDIVPIFIFSNEGIPFYKADSNIPGRLYSFRGGFSGSNLYVSDDHGQTTESIYQIFFDNLVQLTADPNDTHKVWVSFFESGVKILDFSDMLNVVETEVVLPETGLIYAIHIDESNSEHVLISLNNKVYESTNGGTSWVDISNGLSLSSEDMIFDLQRNPNNPEMYLLAAQSGIYKTTDGGQNWEQVHSDFNVRKLKFSQHTDGHVIAAVPTSSYNSSKVLYSGDNGDTWTTITTDMFANTGTYSMDFSFEEESVEVYMATLDLGLVKFSIDLSTLSGPEFENAATGKLRIYPNPAHQLITVDLAGETIQQVEVYTSSGTRVLQHKAQTTIALDSLSGGVYFVKVTSESGTVFVKKIIKK</sequence>